<dbReference type="GO" id="GO:0016779">
    <property type="term" value="F:nucleotidyltransferase activity"/>
    <property type="evidence" value="ECO:0007669"/>
    <property type="project" value="UniProtKB-KW"/>
</dbReference>
<dbReference type="RefSeq" id="WP_106057020.1">
    <property type="nucleotide sequence ID" value="NZ_CP027228.1"/>
</dbReference>
<dbReference type="GO" id="GO:0061504">
    <property type="term" value="P:cyclic threonylcarbamoyladenosine biosynthetic process"/>
    <property type="evidence" value="ECO:0007669"/>
    <property type="project" value="TreeGrafter"/>
</dbReference>
<dbReference type="InterPro" id="IPR012729">
    <property type="entry name" value="ThiF_fam2"/>
</dbReference>
<dbReference type="EMBL" id="CP027228">
    <property type="protein sequence ID" value="AVM47941.1"/>
    <property type="molecule type" value="Genomic_DNA"/>
</dbReference>
<keyword evidence="3" id="KW-1185">Reference proteome</keyword>
<organism evidence="2 3">
    <name type="scientific">Mogibacterium diversum</name>
    <dbReference type="NCBI Taxonomy" id="114527"/>
    <lineage>
        <taxon>Bacteria</taxon>
        <taxon>Bacillati</taxon>
        <taxon>Bacillota</taxon>
        <taxon>Clostridia</taxon>
        <taxon>Peptostreptococcales</taxon>
        <taxon>Anaerovoracaceae</taxon>
        <taxon>Mogibacterium</taxon>
    </lineage>
</organism>
<dbReference type="OrthoDB" id="9804286at2"/>
<evidence type="ECO:0000259" key="1">
    <source>
        <dbReference type="Pfam" id="PF00899"/>
    </source>
</evidence>
<dbReference type="PANTHER" id="PTHR43267:SF3">
    <property type="entry name" value="THIF PROTEIN"/>
    <property type="match status" value="1"/>
</dbReference>
<feature type="domain" description="THIF-type NAD/FAD binding fold" evidence="1">
    <location>
        <begin position="24"/>
        <end position="217"/>
    </location>
</feature>
<name>A0A2S0L3R0_9FIRM</name>
<accession>A0A2S0L3R0</accession>
<dbReference type="AlphaFoldDB" id="A0A2S0L3R0"/>
<keyword evidence="2" id="KW-0808">Transferase</keyword>
<dbReference type="KEGG" id="mdv:C5Q96_03440"/>
<keyword evidence="2" id="KW-0548">Nucleotidyltransferase</keyword>
<sequence>MDNLNSSTKKFPSASEFDKAKDDRFSHDVHQKLKRASVAIAGAGGLGSNIAVMLARSGVGHLHIVDFDIVDITNLNRQVYTVRHIGSRKVDAIKEILMEINPYLKVTTDCVRVTADNCDEIFGGYDIVCEAFDGAESKAMLIDSLLTVEDGPIVISGSGMAGYGSANEIRSRRIMDRLFICGDGHTDVGDGIGLMAPRVAVCAGHQANLVIGHILGADNI</sequence>
<dbReference type="NCBIfam" id="TIGR02354">
    <property type="entry name" value="thiF_fam2"/>
    <property type="match status" value="1"/>
</dbReference>
<dbReference type="GO" id="GO:0008641">
    <property type="term" value="F:ubiquitin-like modifier activating enzyme activity"/>
    <property type="evidence" value="ECO:0007669"/>
    <property type="project" value="InterPro"/>
</dbReference>
<gene>
    <name evidence="2" type="ORF">C5Q96_03440</name>
</gene>
<dbReference type="Pfam" id="PF00899">
    <property type="entry name" value="ThiF"/>
    <property type="match status" value="1"/>
</dbReference>
<evidence type="ECO:0000313" key="2">
    <source>
        <dbReference type="EMBL" id="AVM47941.1"/>
    </source>
</evidence>
<dbReference type="NCBIfam" id="NF006395">
    <property type="entry name" value="PRK08644.1"/>
    <property type="match status" value="1"/>
</dbReference>
<dbReference type="PANTHER" id="PTHR43267">
    <property type="entry name" value="TRNA THREONYLCARBAMOYLADENOSINE DEHYDRATASE"/>
    <property type="match status" value="1"/>
</dbReference>
<dbReference type="InterPro" id="IPR045886">
    <property type="entry name" value="ThiF/MoeB/HesA"/>
</dbReference>
<evidence type="ECO:0000313" key="3">
    <source>
        <dbReference type="Proteomes" id="UP000237883"/>
    </source>
</evidence>
<dbReference type="GO" id="GO:0061503">
    <property type="term" value="F:tRNA threonylcarbamoyladenosine dehydratase"/>
    <property type="evidence" value="ECO:0007669"/>
    <property type="project" value="TreeGrafter"/>
</dbReference>
<proteinExistence type="predicted"/>
<dbReference type="Proteomes" id="UP000237883">
    <property type="component" value="Chromosome"/>
</dbReference>
<protein>
    <submittedName>
        <fullName evidence="2">Sulfur carrier protein ThiS adenylyltransferase ThiF</fullName>
    </submittedName>
</protein>
<dbReference type="SUPFAM" id="SSF69572">
    <property type="entry name" value="Activating enzymes of the ubiquitin-like proteins"/>
    <property type="match status" value="1"/>
</dbReference>
<reference evidence="3" key="1">
    <citation type="submission" date="2018-02" db="EMBL/GenBank/DDBJ databases">
        <authorList>
            <person name="Holder M.E."/>
            <person name="Ajami N.J."/>
            <person name="Petrosino J.F."/>
        </authorList>
    </citation>
    <scope>NUCLEOTIDE SEQUENCE [LARGE SCALE GENOMIC DNA]</scope>
    <source>
        <strain evidence="3">CCUG 47132</strain>
    </source>
</reference>
<dbReference type="InterPro" id="IPR000594">
    <property type="entry name" value="ThiF_NAD_FAD-bd"/>
</dbReference>
<dbReference type="GeneID" id="78391311"/>
<dbReference type="Gene3D" id="3.40.50.720">
    <property type="entry name" value="NAD(P)-binding Rossmann-like Domain"/>
    <property type="match status" value="1"/>
</dbReference>
<dbReference type="InterPro" id="IPR035985">
    <property type="entry name" value="Ubiquitin-activating_enz"/>
</dbReference>